<keyword evidence="3" id="KW-1185">Reference proteome</keyword>
<dbReference type="Proteomes" id="UP001194580">
    <property type="component" value="Unassembled WGS sequence"/>
</dbReference>
<name>A0AAD4D196_9FUNG</name>
<dbReference type="AlphaFoldDB" id="A0AAD4D196"/>
<feature type="region of interest" description="Disordered" evidence="1">
    <location>
        <begin position="1"/>
        <end position="74"/>
    </location>
</feature>
<accession>A0AAD4D196</accession>
<proteinExistence type="predicted"/>
<feature type="compositionally biased region" description="Polar residues" evidence="1">
    <location>
        <begin position="1"/>
        <end position="10"/>
    </location>
</feature>
<sequence>MPKESNTSAPPDSASLPRENNGDNKSVSSQRIRKRDKFLNLFRSSSPETKVKGKPQSSSPKVAAHRLSTTSTNAPVHRLSNVSTHYSIETEHEVTSTAIQNSVSKPNPLTLSSNLRMDIFTHNVDKPAVLASLPGFRTRIGTTPQLALCLGLLLKDSEATEQQSSPSQEVSSNLAAQLAWVKAMRQDPVEQEQIRWLGNCMVEEFAKDALKDSTEIAEMVLL</sequence>
<evidence type="ECO:0000313" key="3">
    <source>
        <dbReference type="Proteomes" id="UP001194580"/>
    </source>
</evidence>
<dbReference type="EMBL" id="JAAAIL010002838">
    <property type="protein sequence ID" value="KAG0254197.1"/>
    <property type="molecule type" value="Genomic_DNA"/>
</dbReference>
<reference evidence="2" key="1">
    <citation type="journal article" date="2020" name="Fungal Divers.">
        <title>Resolving the Mortierellaceae phylogeny through synthesis of multi-gene phylogenetics and phylogenomics.</title>
        <authorList>
            <person name="Vandepol N."/>
            <person name="Liber J."/>
            <person name="Desiro A."/>
            <person name="Na H."/>
            <person name="Kennedy M."/>
            <person name="Barry K."/>
            <person name="Grigoriev I.V."/>
            <person name="Miller A.N."/>
            <person name="O'Donnell K."/>
            <person name="Stajich J.E."/>
            <person name="Bonito G."/>
        </authorList>
    </citation>
    <scope>NUCLEOTIDE SEQUENCE</scope>
    <source>
        <strain evidence="2">NRRL 28262</strain>
    </source>
</reference>
<comment type="caution">
    <text evidence="2">The sequence shown here is derived from an EMBL/GenBank/DDBJ whole genome shotgun (WGS) entry which is preliminary data.</text>
</comment>
<evidence type="ECO:0000256" key="1">
    <source>
        <dbReference type="SAM" id="MobiDB-lite"/>
    </source>
</evidence>
<protein>
    <submittedName>
        <fullName evidence="2">Uncharacterized protein</fullName>
    </submittedName>
</protein>
<evidence type="ECO:0000313" key="2">
    <source>
        <dbReference type="EMBL" id="KAG0254197.1"/>
    </source>
</evidence>
<feature type="non-terminal residue" evidence="2">
    <location>
        <position position="222"/>
    </location>
</feature>
<gene>
    <name evidence="2" type="ORF">BGZ95_006112</name>
</gene>
<organism evidence="2 3">
    <name type="scientific">Linnemannia exigua</name>
    <dbReference type="NCBI Taxonomy" id="604196"/>
    <lineage>
        <taxon>Eukaryota</taxon>
        <taxon>Fungi</taxon>
        <taxon>Fungi incertae sedis</taxon>
        <taxon>Mucoromycota</taxon>
        <taxon>Mortierellomycotina</taxon>
        <taxon>Mortierellomycetes</taxon>
        <taxon>Mortierellales</taxon>
        <taxon>Mortierellaceae</taxon>
        <taxon>Linnemannia</taxon>
    </lineage>
</organism>